<accession>A0A5B7HPS9</accession>
<name>A0A5B7HPS9_PORTR</name>
<evidence type="ECO:0000313" key="2">
    <source>
        <dbReference type="Proteomes" id="UP000324222"/>
    </source>
</evidence>
<dbReference type="EMBL" id="VSRR010033852">
    <property type="protein sequence ID" value="MPC71966.1"/>
    <property type="molecule type" value="Genomic_DNA"/>
</dbReference>
<gene>
    <name evidence="1" type="ORF">E2C01_066258</name>
</gene>
<protein>
    <submittedName>
        <fullName evidence="1">Uncharacterized protein</fullName>
    </submittedName>
</protein>
<sequence length="98" mass="10587">MVLKGLKFSGGRVLRQAKLREKKSTSGSVPLSLSLSLSPSQVLYSYPKGSSLIRLLPPPPVISLACAPLLHLPLPVFSEVVMLWKLRPPPLFAATKPS</sequence>
<comment type="caution">
    <text evidence="1">The sequence shown here is derived from an EMBL/GenBank/DDBJ whole genome shotgun (WGS) entry which is preliminary data.</text>
</comment>
<reference evidence="1 2" key="1">
    <citation type="submission" date="2019-05" db="EMBL/GenBank/DDBJ databases">
        <title>Another draft genome of Portunus trituberculatus and its Hox gene families provides insights of decapod evolution.</title>
        <authorList>
            <person name="Jeong J.-H."/>
            <person name="Song I."/>
            <person name="Kim S."/>
            <person name="Choi T."/>
            <person name="Kim D."/>
            <person name="Ryu S."/>
            <person name="Kim W."/>
        </authorList>
    </citation>
    <scope>NUCLEOTIDE SEQUENCE [LARGE SCALE GENOMIC DNA]</scope>
    <source>
        <tissue evidence="1">Muscle</tissue>
    </source>
</reference>
<dbReference type="AlphaFoldDB" id="A0A5B7HPS9"/>
<organism evidence="1 2">
    <name type="scientific">Portunus trituberculatus</name>
    <name type="common">Swimming crab</name>
    <name type="synonym">Neptunus trituberculatus</name>
    <dbReference type="NCBI Taxonomy" id="210409"/>
    <lineage>
        <taxon>Eukaryota</taxon>
        <taxon>Metazoa</taxon>
        <taxon>Ecdysozoa</taxon>
        <taxon>Arthropoda</taxon>
        <taxon>Crustacea</taxon>
        <taxon>Multicrustacea</taxon>
        <taxon>Malacostraca</taxon>
        <taxon>Eumalacostraca</taxon>
        <taxon>Eucarida</taxon>
        <taxon>Decapoda</taxon>
        <taxon>Pleocyemata</taxon>
        <taxon>Brachyura</taxon>
        <taxon>Eubrachyura</taxon>
        <taxon>Portunoidea</taxon>
        <taxon>Portunidae</taxon>
        <taxon>Portuninae</taxon>
        <taxon>Portunus</taxon>
    </lineage>
</organism>
<keyword evidence="2" id="KW-1185">Reference proteome</keyword>
<dbReference type="Proteomes" id="UP000324222">
    <property type="component" value="Unassembled WGS sequence"/>
</dbReference>
<evidence type="ECO:0000313" key="1">
    <source>
        <dbReference type="EMBL" id="MPC71966.1"/>
    </source>
</evidence>
<proteinExistence type="predicted"/>